<reference evidence="1 2" key="1">
    <citation type="submission" date="2021-06" db="EMBL/GenBank/DDBJ databases">
        <title>Caerostris extrusa draft genome.</title>
        <authorList>
            <person name="Kono N."/>
            <person name="Arakawa K."/>
        </authorList>
    </citation>
    <scope>NUCLEOTIDE SEQUENCE [LARGE SCALE GENOMIC DNA]</scope>
</reference>
<proteinExistence type="predicted"/>
<accession>A0AAV4MIA7</accession>
<dbReference type="AlphaFoldDB" id="A0AAV4MIA7"/>
<sequence length="113" mass="13558">MYSIFLFFPFYLKENTYLKPSANNAAEFSRCQDLKCRRRDLPVIRESGPRAMDALRLLSVNRKYFRFSEHFGWRKSWRSSAPKILRGTEPDKIVQCRFNSKPRVLYLSYFMSI</sequence>
<keyword evidence="2" id="KW-1185">Reference proteome</keyword>
<dbReference type="EMBL" id="BPLR01002147">
    <property type="protein sequence ID" value="GIX70529.1"/>
    <property type="molecule type" value="Genomic_DNA"/>
</dbReference>
<name>A0AAV4MIA7_CAEEX</name>
<dbReference type="Proteomes" id="UP001054945">
    <property type="component" value="Unassembled WGS sequence"/>
</dbReference>
<evidence type="ECO:0000313" key="2">
    <source>
        <dbReference type="Proteomes" id="UP001054945"/>
    </source>
</evidence>
<protein>
    <submittedName>
        <fullName evidence="1">Uncharacterized protein</fullName>
    </submittedName>
</protein>
<organism evidence="1 2">
    <name type="scientific">Caerostris extrusa</name>
    <name type="common">Bark spider</name>
    <name type="synonym">Caerostris bankana</name>
    <dbReference type="NCBI Taxonomy" id="172846"/>
    <lineage>
        <taxon>Eukaryota</taxon>
        <taxon>Metazoa</taxon>
        <taxon>Ecdysozoa</taxon>
        <taxon>Arthropoda</taxon>
        <taxon>Chelicerata</taxon>
        <taxon>Arachnida</taxon>
        <taxon>Araneae</taxon>
        <taxon>Araneomorphae</taxon>
        <taxon>Entelegynae</taxon>
        <taxon>Araneoidea</taxon>
        <taxon>Araneidae</taxon>
        <taxon>Caerostris</taxon>
    </lineage>
</organism>
<evidence type="ECO:0000313" key="1">
    <source>
        <dbReference type="EMBL" id="GIX70529.1"/>
    </source>
</evidence>
<comment type="caution">
    <text evidence="1">The sequence shown here is derived from an EMBL/GenBank/DDBJ whole genome shotgun (WGS) entry which is preliminary data.</text>
</comment>
<gene>
    <name evidence="1" type="ORF">CEXT_321591</name>
</gene>